<evidence type="ECO:0000259" key="1">
    <source>
        <dbReference type="Pfam" id="PF13672"/>
    </source>
</evidence>
<dbReference type="AlphaFoldDB" id="A0A250IQL2"/>
<dbReference type="InterPro" id="IPR001932">
    <property type="entry name" value="PPM-type_phosphatase-like_dom"/>
</dbReference>
<sequence length="284" mass="31847">MNTDHFFATGHPHLVRGTPCEDYALSGAFGTDTVYGVVSDGCSGMYTHTDVGARALCFAFQKALRPRFKEPVQAFGPEFFSALKTEFLANHISTDRQDYFATLVGFVANPRDAAVYLFGDGAYVLRYADGRYKVVWLEWDSNAPFYLNYCLHEDLYREYVGEIQKGVDDPAHERFLVFREARDGGLKVMESGSIRHEFDRLSQGYVERFRPADEGIEAIAVLTDGLFKIGQVPTPEVARELLAFEDRGSGFVKRRLTVALEAFAQEGNVLRDDLGIACVWFGAE</sequence>
<dbReference type="EMBL" id="CP022163">
    <property type="protein sequence ID" value="ATB34039.1"/>
    <property type="molecule type" value="Genomic_DNA"/>
</dbReference>
<dbReference type="OrthoDB" id="5623714at2"/>
<dbReference type="InterPro" id="IPR036457">
    <property type="entry name" value="PPM-type-like_dom_sf"/>
</dbReference>
<dbReference type="KEGG" id="mbd:MEBOL_007540"/>
<accession>A0A250IQL2</accession>
<proteinExistence type="predicted"/>
<evidence type="ECO:0000313" key="2">
    <source>
        <dbReference type="EMBL" id="ATB34039.1"/>
    </source>
</evidence>
<name>A0A250IQL2_9BACT</name>
<keyword evidence="3" id="KW-1185">Reference proteome</keyword>
<dbReference type="SUPFAM" id="SSF81606">
    <property type="entry name" value="PP2C-like"/>
    <property type="match status" value="1"/>
</dbReference>
<organism evidence="2 3">
    <name type="scientific">Melittangium boletus DSM 14713</name>
    <dbReference type="NCBI Taxonomy" id="1294270"/>
    <lineage>
        <taxon>Bacteria</taxon>
        <taxon>Pseudomonadati</taxon>
        <taxon>Myxococcota</taxon>
        <taxon>Myxococcia</taxon>
        <taxon>Myxococcales</taxon>
        <taxon>Cystobacterineae</taxon>
        <taxon>Archangiaceae</taxon>
        <taxon>Melittangium</taxon>
    </lineage>
</organism>
<dbReference type="Pfam" id="PF13672">
    <property type="entry name" value="PP2C_2"/>
    <property type="match status" value="1"/>
</dbReference>
<dbReference type="RefSeq" id="WP_157823912.1">
    <property type="nucleotide sequence ID" value="NZ_CP022163.1"/>
</dbReference>
<dbReference type="Proteomes" id="UP000217289">
    <property type="component" value="Chromosome"/>
</dbReference>
<reference evidence="2 3" key="1">
    <citation type="submission" date="2017-06" db="EMBL/GenBank/DDBJ databases">
        <authorList>
            <person name="Kim H.J."/>
            <person name="Triplett B.A."/>
        </authorList>
    </citation>
    <scope>NUCLEOTIDE SEQUENCE [LARGE SCALE GENOMIC DNA]</scope>
    <source>
        <strain evidence="2 3">DSM 14713</strain>
    </source>
</reference>
<protein>
    <recommendedName>
        <fullName evidence="1">PPM-type phosphatase domain-containing protein</fullName>
    </recommendedName>
</protein>
<feature type="domain" description="PPM-type phosphatase" evidence="1">
    <location>
        <begin position="9"/>
        <end position="230"/>
    </location>
</feature>
<gene>
    <name evidence="2" type="ORF">MEBOL_007540</name>
</gene>
<evidence type="ECO:0000313" key="3">
    <source>
        <dbReference type="Proteomes" id="UP000217289"/>
    </source>
</evidence>